<dbReference type="RefSeq" id="WP_095334990.1">
    <property type="nucleotide sequence ID" value="NZ_NQNY01000012.1"/>
</dbReference>
<keyword evidence="1" id="KW-0472">Membrane</keyword>
<dbReference type="PROSITE" id="PS51257">
    <property type="entry name" value="PROKAR_LIPOPROTEIN"/>
    <property type="match status" value="1"/>
</dbReference>
<dbReference type="EMBL" id="NQNY01000012">
    <property type="protein sequence ID" value="PAK21116.1"/>
    <property type="molecule type" value="Genomic_DNA"/>
</dbReference>
<keyword evidence="2" id="KW-0732">Signal</keyword>
<dbReference type="SUPFAM" id="SSF50494">
    <property type="entry name" value="Trypsin-like serine proteases"/>
    <property type="match status" value="1"/>
</dbReference>
<evidence type="ECO:0000313" key="4">
    <source>
        <dbReference type="EMBL" id="PAK21116.1"/>
    </source>
</evidence>
<dbReference type="Pfam" id="PF01732">
    <property type="entry name" value="Mycop_pep_DUF31"/>
    <property type="match status" value="1"/>
</dbReference>
<dbReference type="NCBIfam" id="NF045841">
    <property type="entry name" value="Ig_SerProt_MIP"/>
    <property type="match status" value="1"/>
</dbReference>
<dbReference type="PRINTS" id="PR00840">
    <property type="entry name" value="Y06768FAMILY"/>
</dbReference>
<dbReference type="AlphaFoldDB" id="A0A269TJB5"/>
<reference evidence="5" key="1">
    <citation type="submission" date="2017-08" db="EMBL/GenBank/DDBJ databases">
        <authorList>
            <person name="Alvarez-Ponce D."/>
            <person name="Weitzman C.L."/>
            <person name="Tillett R.L."/>
            <person name="Sandmeier F.C."/>
            <person name="Tracy C.R."/>
        </authorList>
    </citation>
    <scope>NUCLEOTIDE SEQUENCE [LARGE SCALE GENOMIC DNA]</scope>
    <source>
        <strain evidence="5">723</strain>
    </source>
</reference>
<protein>
    <recommendedName>
        <fullName evidence="3">DUF31 domain-containing protein</fullName>
    </recommendedName>
</protein>
<evidence type="ECO:0000313" key="5">
    <source>
        <dbReference type="Proteomes" id="UP000216943"/>
    </source>
</evidence>
<dbReference type="InterPro" id="IPR022382">
    <property type="entry name" value="Mycoplasma_peptidase_DUF31"/>
</dbReference>
<feature type="chain" id="PRO_5012131064" description="DUF31 domain-containing protein" evidence="2">
    <location>
        <begin position="26"/>
        <end position="515"/>
    </location>
</feature>
<evidence type="ECO:0000256" key="2">
    <source>
        <dbReference type="SAM" id="SignalP"/>
    </source>
</evidence>
<keyword evidence="1" id="KW-1003">Cell membrane</keyword>
<feature type="signal peptide" evidence="2">
    <location>
        <begin position="1"/>
        <end position="25"/>
    </location>
</feature>
<comment type="caution">
    <text evidence="4">The sequence shown here is derived from an EMBL/GenBank/DDBJ whole genome shotgun (WGS) entry which is preliminary data.</text>
</comment>
<evidence type="ECO:0000259" key="3">
    <source>
        <dbReference type="Pfam" id="PF01732"/>
    </source>
</evidence>
<dbReference type="OrthoDB" id="393864at2"/>
<feature type="domain" description="DUF31" evidence="3">
    <location>
        <begin position="104"/>
        <end position="447"/>
    </location>
</feature>
<dbReference type="InterPro" id="IPR009003">
    <property type="entry name" value="Peptidase_S1_PA"/>
</dbReference>
<dbReference type="Proteomes" id="UP000216943">
    <property type="component" value="Unassembled WGS sequence"/>
</dbReference>
<dbReference type="InterPro" id="IPR022381">
    <property type="entry name" value="Uncharacterised_MG067"/>
</dbReference>
<gene>
    <name evidence="4" type="ORF">CJJ23_03565</name>
</gene>
<proteinExistence type="predicted"/>
<organism evidence="4 5">
    <name type="scientific">Mycoplasmopsis agassizii</name>
    <dbReference type="NCBI Taxonomy" id="33922"/>
    <lineage>
        <taxon>Bacteria</taxon>
        <taxon>Bacillati</taxon>
        <taxon>Mycoplasmatota</taxon>
        <taxon>Mycoplasmoidales</taxon>
        <taxon>Metamycoplasmataceae</taxon>
        <taxon>Mycoplasmopsis</taxon>
    </lineage>
</organism>
<accession>A0A269TJB5</accession>
<dbReference type="Gene3D" id="2.40.10.10">
    <property type="entry name" value="Trypsin-like serine proteases"/>
    <property type="match status" value="1"/>
</dbReference>
<name>A0A269TJB5_9BACT</name>
<dbReference type="InterPro" id="IPR043504">
    <property type="entry name" value="Peptidase_S1_PA_chymotrypsin"/>
</dbReference>
<sequence length="515" mass="58151">MKLRTKKIMIFSALAATLVIPSAVAVSCFNLNALDGTGYNLSTWNWDAKSDRYRVMIPNPDQNSKNKLIWPISSMPLYDGSLVLPQDNSSLIPDQGWYAPNANYLRNFQTSFALRFENQAYNKDSNRYDKQVILGTGWILDYQKTTDNSYPLTWYIATNVHVAAALYNKNTYQEADPVFEYYQKPNATWTRQVSLTKWNLVDEANKTTPYKSEINEDDYSLAKAYASGVVDKEGVYQNGEALLDGLPKIVYLGIDYLDDSPKNWNQNLTEELIDFAVLEVKFKNEEIAKEATSNYATWSDKDQANFLDKDYLTKTNENKNLDLKDNFYMAGFPNGKPRINQEKIGEKDSNLSAYNPNWTQAELDEAIKKYNLGDSFYENKAYSAFELNSQKGIGDILLNLPYLQIEYRDIPHTTWALTYSFSRSGLSGGSSGSKITNKDNQIVGIHSLGSSSSENNTAFALKSDGHAHADYNGYVTPAYDIIYGGVEGQKTSYKSTMEKIFKGKNIETDLLGKIA</sequence>
<evidence type="ECO:0000256" key="1">
    <source>
        <dbReference type="ARBA" id="ARBA00022475"/>
    </source>
</evidence>